<feature type="compositionally biased region" description="Polar residues" evidence="1">
    <location>
        <begin position="109"/>
        <end position="120"/>
    </location>
</feature>
<sequence>MLRRTVAGLALWVAMAGALAAQDGQVWVQVEALPTIDRARLSAEGYSEQLPDVAGYYIGSGWYAVALGPYTPEEGEAVLENLKAEGLIPGDSTLADGSQFQQQFWPANAPSTGVAASSDNAEAQDPAALPAAPTAPVAIPEESFAEAQASEAALSRGEKEQLQAALQWAGVYQGGIDGAFGSGTRAAMSAWQSQNGHQPTGVLDSRQRAELLGAYNAILDDMGLETVRDETAGIEIELPMALLGAPMTEAPFVRYAATDGSPAQVVLISQPGDQSRLAGLYEIMQTLEVVPEEGPRERTDEAFMIEGQDTSIHSTTYAWLVDGQIKGFTLVWPAGDEDRRARLVDTMRASFRRLPGVLDPAAGDPGEDQAADLVSGLQVRQPQRTATGFYVDAQGTVVTTADAVGQCSEITLDEATPARVLGTDPALNLAVLQPQSALAPRVVAGFRATIPRIGTEVAVAGYPYGGALALPALTFGTLADVRGLNGEEAVRRLDLSAQAGDAGGPVLDESGAVIGMLLPRGTGAQVLPDDVSYALDAQTIQAELAQAGITGSVSEDTASLGAEKLTRDVAGLTVLVSCW</sequence>
<feature type="signal peptide" evidence="2">
    <location>
        <begin position="1"/>
        <end position="20"/>
    </location>
</feature>
<dbReference type="RefSeq" id="WP_037281726.1">
    <property type="nucleotide sequence ID" value="NZ_KK088593.1"/>
</dbReference>
<protein>
    <recommendedName>
        <fullName evidence="3">Peptidoglycan binding-like domain-containing protein</fullName>
    </recommendedName>
</protein>
<evidence type="ECO:0000313" key="5">
    <source>
        <dbReference type="Proteomes" id="UP000019666"/>
    </source>
</evidence>
<dbReference type="PANTHER" id="PTHR43019">
    <property type="entry name" value="SERINE ENDOPROTEASE DEGS"/>
    <property type="match status" value="1"/>
</dbReference>
<dbReference type="Pfam" id="PF01471">
    <property type="entry name" value="PG_binding_1"/>
    <property type="match status" value="1"/>
</dbReference>
<feature type="chain" id="PRO_5001496257" description="Peptidoglycan binding-like domain-containing protein" evidence="2">
    <location>
        <begin position="21"/>
        <end position="579"/>
    </location>
</feature>
<dbReference type="SUPFAM" id="SSF47090">
    <property type="entry name" value="PGBD-like"/>
    <property type="match status" value="1"/>
</dbReference>
<feature type="region of interest" description="Disordered" evidence="1">
    <location>
        <begin position="109"/>
        <end position="132"/>
    </location>
</feature>
<dbReference type="InterPro" id="IPR036365">
    <property type="entry name" value="PGBD-like_sf"/>
</dbReference>
<dbReference type="Proteomes" id="UP000019666">
    <property type="component" value="Unassembled WGS sequence"/>
</dbReference>
<gene>
    <name evidence="4" type="ORF">Rumeso_00833</name>
</gene>
<dbReference type="Pfam" id="PF13365">
    <property type="entry name" value="Trypsin_2"/>
    <property type="match status" value="1"/>
</dbReference>
<organism evidence="4 5">
    <name type="scientific">Rubellimicrobium mesophilum DSM 19309</name>
    <dbReference type="NCBI Taxonomy" id="442562"/>
    <lineage>
        <taxon>Bacteria</taxon>
        <taxon>Pseudomonadati</taxon>
        <taxon>Pseudomonadota</taxon>
        <taxon>Alphaproteobacteria</taxon>
        <taxon>Rhodobacterales</taxon>
        <taxon>Roseobacteraceae</taxon>
        <taxon>Rubellimicrobium</taxon>
    </lineage>
</organism>
<dbReference type="EMBL" id="AOSK01000024">
    <property type="protein sequence ID" value="EYD77667.1"/>
    <property type="molecule type" value="Genomic_DNA"/>
</dbReference>
<evidence type="ECO:0000259" key="3">
    <source>
        <dbReference type="Pfam" id="PF01471"/>
    </source>
</evidence>
<dbReference type="InterPro" id="IPR002477">
    <property type="entry name" value="Peptidoglycan-bd-like"/>
</dbReference>
<feature type="domain" description="Peptidoglycan binding-like" evidence="3">
    <location>
        <begin position="160"/>
        <end position="209"/>
    </location>
</feature>
<dbReference type="SUPFAM" id="SSF50494">
    <property type="entry name" value="Trypsin-like serine proteases"/>
    <property type="match status" value="1"/>
</dbReference>
<dbReference type="Gene3D" id="2.40.10.10">
    <property type="entry name" value="Trypsin-like serine proteases"/>
    <property type="match status" value="2"/>
</dbReference>
<evidence type="ECO:0000256" key="1">
    <source>
        <dbReference type="SAM" id="MobiDB-lite"/>
    </source>
</evidence>
<dbReference type="PATRIC" id="fig|442562.3.peg.827"/>
<dbReference type="STRING" id="442562.Rumeso_00833"/>
<evidence type="ECO:0000256" key="2">
    <source>
        <dbReference type="SAM" id="SignalP"/>
    </source>
</evidence>
<dbReference type="PANTHER" id="PTHR43019:SF23">
    <property type="entry name" value="PROTEASE DO-LIKE 5, CHLOROPLASTIC"/>
    <property type="match status" value="1"/>
</dbReference>
<proteinExistence type="predicted"/>
<dbReference type="OrthoDB" id="6810892at2"/>
<dbReference type="Gene3D" id="1.10.101.10">
    <property type="entry name" value="PGBD-like superfamily/PGBD"/>
    <property type="match status" value="1"/>
</dbReference>
<name>A0A017HT45_9RHOB</name>
<dbReference type="HOGENOM" id="CLU_481290_0_0_5"/>
<keyword evidence="5" id="KW-1185">Reference proteome</keyword>
<accession>A0A017HT45</accession>
<feature type="compositionally biased region" description="Low complexity" evidence="1">
    <location>
        <begin position="121"/>
        <end position="132"/>
    </location>
</feature>
<dbReference type="AlphaFoldDB" id="A0A017HT45"/>
<keyword evidence="2" id="KW-0732">Signal</keyword>
<dbReference type="InterPro" id="IPR043504">
    <property type="entry name" value="Peptidase_S1_PA_chymotrypsin"/>
</dbReference>
<comment type="caution">
    <text evidence="4">The sequence shown here is derived from an EMBL/GenBank/DDBJ whole genome shotgun (WGS) entry which is preliminary data.</text>
</comment>
<reference evidence="4 5" key="1">
    <citation type="submission" date="2013-02" db="EMBL/GenBank/DDBJ databases">
        <authorList>
            <person name="Fiebig A."/>
            <person name="Goeker M."/>
            <person name="Klenk H.-P.P."/>
        </authorList>
    </citation>
    <scope>NUCLEOTIDE SEQUENCE [LARGE SCALE GENOMIC DNA]</scope>
    <source>
        <strain evidence="4 5">DSM 19309</strain>
    </source>
</reference>
<dbReference type="InterPro" id="IPR036366">
    <property type="entry name" value="PGBDSf"/>
</dbReference>
<evidence type="ECO:0000313" key="4">
    <source>
        <dbReference type="EMBL" id="EYD77667.1"/>
    </source>
</evidence>
<dbReference type="InterPro" id="IPR009003">
    <property type="entry name" value="Peptidase_S1_PA"/>
</dbReference>